<dbReference type="PANTHER" id="PTHR10920:SF13">
    <property type="entry name" value="PRE-RRNA 2'-O-RIBOSE RNA METHYLTRANSFERASE FTSJ3"/>
    <property type="match status" value="1"/>
</dbReference>
<dbReference type="SUPFAM" id="SSF53335">
    <property type="entry name" value="S-adenosyl-L-methionine-dependent methyltransferases"/>
    <property type="match status" value="1"/>
</dbReference>
<proteinExistence type="inferred from homology"/>
<dbReference type="PANTHER" id="PTHR10920">
    <property type="entry name" value="RIBOSOMAL RNA METHYLTRANSFERASE"/>
    <property type="match status" value="1"/>
</dbReference>
<evidence type="ECO:0000259" key="7">
    <source>
        <dbReference type="Pfam" id="PF01728"/>
    </source>
</evidence>
<protein>
    <recommendedName>
        <fullName evidence="5">Ribosomal RNA large subunit methyltransferase E</fullName>
        <ecNumber evidence="5">2.1.1.166</ecNumber>
    </recommendedName>
    <alternativeName>
        <fullName evidence="5">23S rRNA Um2552 methyltransferase</fullName>
    </alternativeName>
    <alternativeName>
        <fullName evidence="5">rRNA (uridine-2'-O-)-methyltransferase</fullName>
    </alternativeName>
</protein>
<evidence type="ECO:0000256" key="2">
    <source>
        <dbReference type="ARBA" id="ARBA00022603"/>
    </source>
</evidence>
<reference evidence="8 9" key="1">
    <citation type="submission" date="2017-04" db="EMBL/GenBank/DDBJ databases">
        <title>Novel microbial lineages endemic to geothermal iron-oxide mats fill important gaps in the evolutionary history of Archaea.</title>
        <authorList>
            <person name="Jay Z.J."/>
            <person name="Beam J.P."/>
            <person name="Dlakic M."/>
            <person name="Rusch D.B."/>
            <person name="Kozubal M.A."/>
            <person name="Inskeep W.P."/>
        </authorList>
    </citation>
    <scope>NUCLEOTIDE SEQUENCE [LARGE SCALE GENOMIC DNA]</scope>
    <source>
        <strain evidence="8">BE_D</strain>
    </source>
</reference>
<sequence>MGSVDWIALRGRDRYYRLAKRLGVPSRAYFKLAQLNNKYGFLASGARVIDLGSSPGGWLSYELEQVGQMGRIVAVDIDNIKVKSPENLVFIQKDIFNLDPNELLGALGGRANVFLSDLAPRFTGIRSVDIARHYDLALRALELSSQTLDSRGWLVIKLYMSPEVKEFVSMLRQRFERVKLEKPSSSRPSSSEVYAVCHKVCDKVTFVQG</sequence>
<evidence type="ECO:0000256" key="6">
    <source>
        <dbReference type="PIRSR" id="PIRSR005461-1"/>
    </source>
</evidence>
<feature type="binding site" evidence="5">
    <location>
        <position position="58"/>
    </location>
    <ligand>
        <name>S-adenosyl-L-methionine</name>
        <dbReference type="ChEBI" id="CHEBI:59789"/>
    </ligand>
</feature>
<organism evidence="8 9">
    <name type="scientific">Candidatus Marsarchaeota G2 archaeon BE_D</name>
    <dbReference type="NCBI Taxonomy" id="1978158"/>
    <lineage>
        <taxon>Archaea</taxon>
        <taxon>Candidatus Marsarchaeota</taxon>
        <taxon>Candidatus Marsarchaeota group 2</taxon>
    </lineage>
</organism>
<dbReference type="EC" id="2.1.1.166" evidence="5"/>
<comment type="similarity">
    <text evidence="5">Belongs to the class I-like SAM-binding methyltransferase superfamily. RNA methyltransferase RlmE family.</text>
</comment>
<accession>A0A2R6CDS6</accession>
<dbReference type="InterPro" id="IPR050082">
    <property type="entry name" value="RNA_methyltr_RlmE"/>
</dbReference>
<evidence type="ECO:0000256" key="3">
    <source>
        <dbReference type="ARBA" id="ARBA00022679"/>
    </source>
</evidence>
<dbReference type="Proteomes" id="UP000242015">
    <property type="component" value="Unassembled WGS sequence"/>
</dbReference>
<evidence type="ECO:0000313" key="8">
    <source>
        <dbReference type="EMBL" id="PSO09039.1"/>
    </source>
</evidence>
<comment type="caution">
    <text evidence="8">The sequence shown here is derived from an EMBL/GenBank/DDBJ whole genome shotgun (WGS) entry which is preliminary data.</text>
</comment>
<gene>
    <name evidence="5" type="primary">rlmE</name>
    <name evidence="8" type="ORF">B9Q04_02465</name>
</gene>
<keyword evidence="2 5" id="KW-0489">Methyltransferase</keyword>
<evidence type="ECO:0000256" key="4">
    <source>
        <dbReference type="ARBA" id="ARBA00022691"/>
    </source>
</evidence>
<dbReference type="GO" id="GO:0005737">
    <property type="term" value="C:cytoplasm"/>
    <property type="evidence" value="ECO:0007669"/>
    <property type="project" value="UniProtKB-SubCell"/>
</dbReference>
<dbReference type="AlphaFoldDB" id="A0A2R6CDS6"/>
<dbReference type="Gene3D" id="3.40.50.150">
    <property type="entry name" value="Vaccinia Virus protein VP39"/>
    <property type="match status" value="1"/>
</dbReference>
<keyword evidence="3 5" id="KW-0808">Transferase</keyword>
<feature type="binding site" evidence="5">
    <location>
        <position position="76"/>
    </location>
    <ligand>
        <name>S-adenosyl-L-methionine</name>
        <dbReference type="ChEBI" id="CHEBI:59789"/>
    </ligand>
</feature>
<dbReference type="InterPro" id="IPR015507">
    <property type="entry name" value="rRNA-MeTfrase_E"/>
</dbReference>
<dbReference type="GO" id="GO:0008650">
    <property type="term" value="F:rRNA (uridine-2'-O-)-methyltransferase activity"/>
    <property type="evidence" value="ECO:0007669"/>
    <property type="project" value="UniProtKB-UniRule"/>
</dbReference>
<keyword evidence="4 5" id="KW-0949">S-adenosyl-L-methionine</keyword>
<comment type="subcellular location">
    <subcellularLocation>
        <location evidence="5">Cytoplasm</location>
    </subcellularLocation>
</comment>
<dbReference type="Pfam" id="PF01728">
    <property type="entry name" value="FtsJ"/>
    <property type="match status" value="1"/>
</dbReference>
<name>A0A2R6CDS6_9ARCH</name>
<comment type="function">
    <text evidence="5">Specifically methylates the uridine in position 2552 of 23S rRNA at the 2'-O position of the ribose in the fully assembled 50S ribosomal subunit.</text>
</comment>
<feature type="binding site" evidence="5">
    <location>
        <position position="117"/>
    </location>
    <ligand>
        <name>S-adenosyl-L-methionine</name>
        <dbReference type="ChEBI" id="CHEBI:59789"/>
    </ligand>
</feature>
<evidence type="ECO:0000256" key="5">
    <source>
        <dbReference type="HAMAP-Rule" id="MF_01547"/>
    </source>
</evidence>
<feature type="active site" description="Proton acceptor" evidence="5 6">
    <location>
        <position position="157"/>
    </location>
</feature>
<evidence type="ECO:0000313" key="9">
    <source>
        <dbReference type="Proteomes" id="UP000242015"/>
    </source>
</evidence>
<dbReference type="EMBL" id="NEXF01000028">
    <property type="protein sequence ID" value="PSO09039.1"/>
    <property type="molecule type" value="Genomic_DNA"/>
</dbReference>
<evidence type="ECO:0000256" key="1">
    <source>
        <dbReference type="ARBA" id="ARBA00022552"/>
    </source>
</evidence>
<feature type="domain" description="Ribosomal RNA methyltransferase FtsJ" evidence="7">
    <location>
        <begin position="26"/>
        <end position="198"/>
    </location>
</feature>
<feature type="binding site" evidence="5">
    <location>
        <position position="56"/>
    </location>
    <ligand>
        <name>S-adenosyl-L-methionine</name>
        <dbReference type="ChEBI" id="CHEBI:59789"/>
    </ligand>
</feature>
<keyword evidence="1 5" id="KW-0698">rRNA processing</keyword>
<dbReference type="PIRSF" id="PIRSF005461">
    <property type="entry name" value="23S_rRNA_mtase"/>
    <property type="match status" value="1"/>
</dbReference>
<comment type="catalytic activity">
    <reaction evidence="5">
        <text>uridine(2552) in 23S rRNA + S-adenosyl-L-methionine = 2'-O-methyluridine(2552) in 23S rRNA + S-adenosyl-L-homocysteine + H(+)</text>
        <dbReference type="Rhea" id="RHEA:42720"/>
        <dbReference type="Rhea" id="RHEA-COMP:10202"/>
        <dbReference type="Rhea" id="RHEA-COMP:10203"/>
        <dbReference type="ChEBI" id="CHEBI:15378"/>
        <dbReference type="ChEBI" id="CHEBI:57856"/>
        <dbReference type="ChEBI" id="CHEBI:59789"/>
        <dbReference type="ChEBI" id="CHEBI:65315"/>
        <dbReference type="ChEBI" id="CHEBI:74478"/>
        <dbReference type="EC" id="2.1.1.166"/>
    </reaction>
</comment>
<dbReference type="InterPro" id="IPR029063">
    <property type="entry name" value="SAM-dependent_MTases_sf"/>
</dbReference>
<feature type="binding site" evidence="5">
    <location>
        <position position="94"/>
    </location>
    <ligand>
        <name>S-adenosyl-L-methionine</name>
        <dbReference type="ChEBI" id="CHEBI:59789"/>
    </ligand>
</feature>
<dbReference type="CDD" id="cd02440">
    <property type="entry name" value="AdoMet_MTases"/>
    <property type="match status" value="1"/>
</dbReference>
<keyword evidence="5" id="KW-0963">Cytoplasm</keyword>
<dbReference type="HAMAP" id="MF_01547">
    <property type="entry name" value="RNA_methyltr_E"/>
    <property type="match status" value="1"/>
</dbReference>
<dbReference type="InterPro" id="IPR002877">
    <property type="entry name" value="RNA_MeTrfase_FtsJ_dom"/>
</dbReference>